<evidence type="ECO:0000313" key="6">
    <source>
        <dbReference type="EMBL" id="WXB07081.1"/>
    </source>
</evidence>
<evidence type="ECO:0000313" key="7">
    <source>
        <dbReference type="Proteomes" id="UP001374803"/>
    </source>
</evidence>
<sequence>MDPIAARIRDFPTTVFTEFSALAQKHQAVNLGQGFPDFDGPEEIREAAVRAVRGGVNQYAVSSGAVVLKEAVAEHALRFYGQKVDPATEVIVTNGATEALFDATLAFVNPGDEVIVFEPYYDSYVANVTMAGGVPRYVLLRPPDAQHTRWWYDSAELEAQFTSRTKFILLNTPHNPTGKVFDRAELEHIASLCIRHDVLAIADEVYEHITFEPARHLRLATIPGMAERTLTISSGGKSFSFTGWKVGWVIGSPALCGAVQKTHQFVTFAVAGPLQHAIAAALRLPDAYFVELARSYRTKRDLLVDALDAVGLRPIAPDGAYFVMARIGHLGFPDDFEFCRYLTRDIGVAAIPPTAFYAEHHRIHGSHLARFAFCKRDETLLSAREKLLARLSGK</sequence>
<keyword evidence="2 6" id="KW-0032">Aminotransferase</keyword>
<dbReference type="CDD" id="cd00609">
    <property type="entry name" value="AAT_like"/>
    <property type="match status" value="1"/>
</dbReference>
<protein>
    <submittedName>
        <fullName evidence="6">Aminotransferase class I/II-fold pyridoxal phosphate-dependent enzyme</fullName>
    </submittedName>
</protein>
<dbReference type="EMBL" id="CP089983">
    <property type="protein sequence ID" value="WXB07081.1"/>
    <property type="molecule type" value="Genomic_DNA"/>
</dbReference>
<dbReference type="SUPFAM" id="SSF53383">
    <property type="entry name" value="PLP-dependent transferases"/>
    <property type="match status" value="1"/>
</dbReference>
<dbReference type="InterPro" id="IPR051326">
    <property type="entry name" value="Kynurenine-oxoglutarate_AT"/>
</dbReference>
<evidence type="ECO:0000256" key="2">
    <source>
        <dbReference type="ARBA" id="ARBA00022576"/>
    </source>
</evidence>
<keyword evidence="3" id="KW-0808">Transferase</keyword>
<dbReference type="RefSeq" id="WP_394836741.1">
    <property type="nucleotide sequence ID" value="NZ_CP089929.1"/>
</dbReference>
<feature type="domain" description="Aminotransferase class I/classII large" evidence="5">
    <location>
        <begin position="29"/>
        <end position="366"/>
    </location>
</feature>
<dbReference type="Proteomes" id="UP001374803">
    <property type="component" value="Chromosome"/>
</dbReference>
<organism evidence="6 7">
    <name type="scientific">Pendulispora rubella</name>
    <dbReference type="NCBI Taxonomy" id="2741070"/>
    <lineage>
        <taxon>Bacteria</taxon>
        <taxon>Pseudomonadati</taxon>
        <taxon>Myxococcota</taxon>
        <taxon>Myxococcia</taxon>
        <taxon>Myxococcales</taxon>
        <taxon>Sorangiineae</taxon>
        <taxon>Pendulisporaceae</taxon>
        <taxon>Pendulispora</taxon>
    </lineage>
</organism>
<dbReference type="PANTHER" id="PTHR43807:SF20">
    <property type="entry name" value="FI04487P"/>
    <property type="match status" value="1"/>
</dbReference>
<accession>A0ABZ2LBB4</accession>
<comment type="cofactor">
    <cofactor evidence="1">
        <name>pyridoxal 5'-phosphate</name>
        <dbReference type="ChEBI" id="CHEBI:597326"/>
    </cofactor>
</comment>
<dbReference type="Gene3D" id="3.90.1150.10">
    <property type="entry name" value="Aspartate Aminotransferase, domain 1"/>
    <property type="match status" value="1"/>
</dbReference>
<evidence type="ECO:0000256" key="3">
    <source>
        <dbReference type="ARBA" id="ARBA00022679"/>
    </source>
</evidence>
<evidence type="ECO:0000256" key="4">
    <source>
        <dbReference type="ARBA" id="ARBA00022898"/>
    </source>
</evidence>
<name>A0ABZ2LBB4_9BACT</name>
<dbReference type="InterPro" id="IPR015424">
    <property type="entry name" value="PyrdxlP-dep_Trfase"/>
</dbReference>
<dbReference type="PANTHER" id="PTHR43807">
    <property type="entry name" value="FI04487P"/>
    <property type="match status" value="1"/>
</dbReference>
<gene>
    <name evidence="6" type="ORF">LVJ94_07515</name>
</gene>
<evidence type="ECO:0000256" key="1">
    <source>
        <dbReference type="ARBA" id="ARBA00001933"/>
    </source>
</evidence>
<proteinExistence type="predicted"/>
<dbReference type="Pfam" id="PF00155">
    <property type="entry name" value="Aminotran_1_2"/>
    <property type="match status" value="1"/>
</dbReference>
<dbReference type="GO" id="GO:0008483">
    <property type="term" value="F:transaminase activity"/>
    <property type="evidence" value="ECO:0007669"/>
    <property type="project" value="UniProtKB-KW"/>
</dbReference>
<dbReference type="InterPro" id="IPR004839">
    <property type="entry name" value="Aminotransferase_I/II_large"/>
</dbReference>
<dbReference type="Gene3D" id="3.40.640.10">
    <property type="entry name" value="Type I PLP-dependent aspartate aminotransferase-like (Major domain)"/>
    <property type="match status" value="1"/>
</dbReference>
<keyword evidence="4" id="KW-0663">Pyridoxal phosphate</keyword>
<dbReference type="InterPro" id="IPR015421">
    <property type="entry name" value="PyrdxlP-dep_Trfase_major"/>
</dbReference>
<keyword evidence="7" id="KW-1185">Reference proteome</keyword>
<dbReference type="InterPro" id="IPR015422">
    <property type="entry name" value="PyrdxlP-dep_Trfase_small"/>
</dbReference>
<evidence type="ECO:0000259" key="5">
    <source>
        <dbReference type="Pfam" id="PF00155"/>
    </source>
</evidence>
<reference evidence="6" key="1">
    <citation type="submission" date="2021-12" db="EMBL/GenBank/DDBJ databases">
        <title>Discovery of the Pendulisporaceae a myxobacterial family with distinct sporulation behavior and unique specialized metabolism.</title>
        <authorList>
            <person name="Garcia R."/>
            <person name="Popoff A."/>
            <person name="Bader C.D."/>
            <person name="Loehr J."/>
            <person name="Walesch S."/>
            <person name="Walt C."/>
            <person name="Boldt J."/>
            <person name="Bunk B."/>
            <person name="Haeckl F.J.F.P.J."/>
            <person name="Gunesch A.P."/>
            <person name="Birkelbach J."/>
            <person name="Nuebel U."/>
            <person name="Pietschmann T."/>
            <person name="Bach T."/>
            <person name="Mueller R."/>
        </authorList>
    </citation>
    <scope>NUCLEOTIDE SEQUENCE</scope>
    <source>
        <strain evidence="6">MSr11367</strain>
    </source>
</reference>